<evidence type="ECO:0000313" key="1">
    <source>
        <dbReference type="EMBL" id="SCC30167.1"/>
    </source>
</evidence>
<dbReference type="Proteomes" id="UP000199698">
    <property type="component" value="Unassembled WGS sequence"/>
</dbReference>
<evidence type="ECO:0000313" key="2">
    <source>
        <dbReference type="Proteomes" id="UP000199698"/>
    </source>
</evidence>
<dbReference type="RefSeq" id="WP_091125884.1">
    <property type="nucleotide sequence ID" value="NZ_FMBA01000072.1"/>
</dbReference>
<dbReference type="AlphaFoldDB" id="A0A1C4DFN0"/>
<organism evidence="1 2">
    <name type="scientific">Gilliamella intestini</name>
    <dbReference type="NCBI Taxonomy" id="1798183"/>
    <lineage>
        <taxon>Bacteria</taxon>
        <taxon>Pseudomonadati</taxon>
        <taxon>Pseudomonadota</taxon>
        <taxon>Gammaproteobacteria</taxon>
        <taxon>Orbales</taxon>
        <taxon>Orbaceae</taxon>
        <taxon>Gilliamella</taxon>
    </lineage>
</organism>
<dbReference type="OrthoDB" id="6694438at2"/>
<sequence>MGIEYSIIAMDDSVTQDVVLNAFSPYCTRIDDEEFLLDYGDEVYEDMIICNHCTLYLSFKESSKEIIESIEIIKPSVHPALEKAIFLLIHEHPMFIAGPDFPLMTANKKCMDLLKVEDIETYEDTELVSSFDEFSNLLTGYE</sequence>
<accession>A0A1C4DFN0</accession>
<dbReference type="EMBL" id="FMBA01000072">
    <property type="protein sequence ID" value="SCC30167.1"/>
    <property type="molecule type" value="Genomic_DNA"/>
</dbReference>
<dbReference type="STRING" id="1798183.GA0061080_10721"/>
<proteinExistence type="predicted"/>
<protein>
    <submittedName>
        <fullName evidence="1">Uncharacterized protein</fullName>
    </submittedName>
</protein>
<name>A0A1C4DFN0_9GAMM</name>
<gene>
    <name evidence="1" type="ORF">GA0061080_10721</name>
</gene>
<reference evidence="2" key="1">
    <citation type="submission" date="2016-08" db="EMBL/GenBank/DDBJ databases">
        <authorList>
            <person name="Varghese N."/>
            <person name="Submissions Spin"/>
        </authorList>
    </citation>
    <scope>NUCLEOTIDE SEQUENCE [LARGE SCALE GENOMIC DNA]</scope>
    <source>
        <strain evidence="2">R-53144</strain>
    </source>
</reference>
<keyword evidence="2" id="KW-1185">Reference proteome</keyword>